<dbReference type="STRING" id="702114.A1355_09455"/>
<dbReference type="Gene3D" id="2.102.10.10">
    <property type="entry name" value="Rieske [2Fe-2S] iron-sulphur domain"/>
    <property type="match status" value="1"/>
</dbReference>
<feature type="domain" description="Rieske" evidence="5">
    <location>
        <begin position="5"/>
        <end position="100"/>
    </location>
</feature>
<proteinExistence type="predicted"/>
<dbReference type="Pfam" id="PF00355">
    <property type="entry name" value="Rieske"/>
    <property type="match status" value="1"/>
</dbReference>
<keyword evidence="1" id="KW-0001">2Fe-2S</keyword>
<evidence type="ECO:0000256" key="1">
    <source>
        <dbReference type="ARBA" id="ARBA00022714"/>
    </source>
</evidence>
<sequence length="104" mass="11312">MTEWIDVVAESAMADREHVVVDIDGDDVAVFKIDGRFYAIADVCTHDGAEIASGELDGDEIVCPRHGARFCVKTGQVKCAPAYEDVETFPVRIVGGVVQVSRRD</sequence>
<dbReference type="GO" id="GO:0046872">
    <property type="term" value="F:metal ion binding"/>
    <property type="evidence" value="ECO:0007669"/>
    <property type="project" value="UniProtKB-KW"/>
</dbReference>
<dbReference type="PROSITE" id="PS51296">
    <property type="entry name" value="RIESKE"/>
    <property type="match status" value="1"/>
</dbReference>
<evidence type="ECO:0000259" key="5">
    <source>
        <dbReference type="PROSITE" id="PS51296"/>
    </source>
</evidence>
<evidence type="ECO:0000313" key="7">
    <source>
        <dbReference type="Proteomes" id="UP000077628"/>
    </source>
</evidence>
<gene>
    <name evidence="6" type="ORF">A1355_09455</name>
</gene>
<evidence type="ECO:0000256" key="4">
    <source>
        <dbReference type="ARBA" id="ARBA00023014"/>
    </source>
</evidence>
<evidence type="ECO:0000313" key="6">
    <source>
        <dbReference type="EMBL" id="OAI16728.1"/>
    </source>
</evidence>
<comment type="caution">
    <text evidence="6">The sequence shown here is derived from an EMBL/GenBank/DDBJ whole genome shotgun (WGS) entry which is preliminary data.</text>
</comment>
<dbReference type="InterPro" id="IPR017941">
    <property type="entry name" value="Rieske_2Fe-2S"/>
</dbReference>
<name>A0A177NF83_9GAMM</name>
<keyword evidence="4" id="KW-0411">Iron-sulfur</keyword>
<accession>A0A177NF83</accession>
<keyword evidence="2" id="KW-0479">Metal-binding</keyword>
<dbReference type="RefSeq" id="WP_064030166.1">
    <property type="nucleotide sequence ID" value="NZ_LUUK01000183.1"/>
</dbReference>
<keyword evidence="7" id="KW-1185">Reference proteome</keyword>
<evidence type="ECO:0000256" key="3">
    <source>
        <dbReference type="ARBA" id="ARBA00023004"/>
    </source>
</evidence>
<dbReference type="AlphaFoldDB" id="A0A177NF83"/>
<reference evidence="7" key="1">
    <citation type="submission" date="2016-03" db="EMBL/GenBank/DDBJ databases">
        <authorList>
            <person name="Heylen K."/>
            <person name="De Vos P."/>
            <person name="Vekeman B."/>
        </authorList>
    </citation>
    <scope>NUCLEOTIDE SEQUENCE [LARGE SCALE GENOMIC DNA]</scope>
    <source>
        <strain evidence="7">R-45383</strain>
    </source>
</reference>
<evidence type="ECO:0000256" key="2">
    <source>
        <dbReference type="ARBA" id="ARBA00022723"/>
    </source>
</evidence>
<organism evidence="6 7">
    <name type="scientific">Methylomonas koyamae</name>
    <dbReference type="NCBI Taxonomy" id="702114"/>
    <lineage>
        <taxon>Bacteria</taxon>
        <taxon>Pseudomonadati</taxon>
        <taxon>Pseudomonadota</taxon>
        <taxon>Gammaproteobacteria</taxon>
        <taxon>Methylococcales</taxon>
        <taxon>Methylococcaceae</taxon>
        <taxon>Methylomonas</taxon>
    </lineage>
</organism>
<dbReference type="PANTHER" id="PTHR21496">
    <property type="entry name" value="FERREDOXIN-RELATED"/>
    <property type="match status" value="1"/>
</dbReference>
<dbReference type="PANTHER" id="PTHR21496:SF23">
    <property type="entry name" value="3-PHENYLPROPIONATE_CINNAMIC ACID DIOXYGENASE FERREDOXIN SUBUNIT"/>
    <property type="match status" value="1"/>
</dbReference>
<keyword evidence="3" id="KW-0408">Iron</keyword>
<dbReference type="GO" id="GO:0051537">
    <property type="term" value="F:2 iron, 2 sulfur cluster binding"/>
    <property type="evidence" value="ECO:0007669"/>
    <property type="project" value="UniProtKB-KW"/>
</dbReference>
<dbReference type="OrthoDB" id="9800167at2"/>
<dbReference type="SUPFAM" id="SSF50022">
    <property type="entry name" value="ISP domain"/>
    <property type="match status" value="1"/>
</dbReference>
<dbReference type="CDD" id="cd03528">
    <property type="entry name" value="Rieske_RO_ferredoxin"/>
    <property type="match status" value="1"/>
</dbReference>
<protein>
    <submittedName>
        <fullName evidence="6">Ferredoxin</fullName>
    </submittedName>
</protein>
<dbReference type="InterPro" id="IPR036922">
    <property type="entry name" value="Rieske_2Fe-2S_sf"/>
</dbReference>
<dbReference type="EMBL" id="LUUK01000183">
    <property type="protein sequence ID" value="OAI16728.1"/>
    <property type="molecule type" value="Genomic_DNA"/>
</dbReference>
<dbReference type="Proteomes" id="UP000077628">
    <property type="component" value="Unassembled WGS sequence"/>
</dbReference>